<keyword evidence="1" id="KW-0143">Chaperone</keyword>
<accession>A0A2T3N0L1</accession>
<keyword evidence="4" id="KW-1185">Reference proteome</keyword>
<sequence>MEYRDYYAILDVPRNATQADIKRAYKKLARKYHPDVCKEADADKKFIQVREAYEALKDPKKRAAYDQLGDSWHSGQEFTAPPNWERNFHFSGDNFTQGDAAAFSDFFESLFGNPFQQTRPRSRQAFRGHSFTTKGEDQHAKIQIDIEDSFLGTTRTLTLQDHSLQRQQAQTISLRIPKGIREGQQIRLSGKGLPGQSGGANGDLYLEVSFRSHPFYRIEQKNLCLVLPIAPWEAVLGAKVKLPTPTGPLEVTVPANSASGQTLRLSGRGLPGNPPGDMLIKLNIVLPKVEDEQSKALFRQMKDTMPFNPRSKLGV</sequence>
<dbReference type="SUPFAM" id="SSF46565">
    <property type="entry name" value="Chaperone J-domain"/>
    <property type="match status" value="1"/>
</dbReference>
<reference evidence="3 4" key="1">
    <citation type="submission" date="2018-03" db="EMBL/GenBank/DDBJ databases">
        <title>Whole genome sequencing of Histamine producing bacteria.</title>
        <authorList>
            <person name="Butler K."/>
        </authorList>
    </citation>
    <scope>NUCLEOTIDE SEQUENCE [LARGE SCALE GENOMIC DNA]</scope>
    <source>
        <strain evidence="3 4">DSM 16190</strain>
    </source>
</reference>
<dbReference type="RefSeq" id="WP_107282945.1">
    <property type="nucleotide sequence ID" value="NZ_PYMC01000004.1"/>
</dbReference>
<dbReference type="GO" id="GO:0051082">
    <property type="term" value="F:unfolded protein binding"/>
    <property type="evidence" value="ECO:0007669"/>
    <property type="project" value="InterPro"/>
</dbReference>
<dbReference type="PANTHER" id="PTHR43096">
    <property type="entry name" value="DNAJ HOMOLOG 1, MITOCHONDRIAL-RELATED"/>
    <property type="match status" value="1"/>
</dbReference>
<dbReference type="SMART" id="SM00271">
    <property type="entry name" value="DnaJ"/>
    <property type="match status" value="1"/>
</dbReference>
<evidence type="ECO:0000259" key="2">
    <source>
        <dbReference type="PROSITE" id="PS50076"/>
    </source>
</evidence>
<dbReference type="Proteomes" id="UP000240904">
    <property type="component" value="Unassembled WGS sequence"/>
</dbReference>
<protein>
    <submittedName>
        <fullName evidence="3">Cytochrome C biogenesis protein</fullName>
    </submittedName>
</protein>
<dbReference type="Pfam" id="PF00226">
    <property type="entry name" value="DnaJ"/>
    <property type="match status" value="1"/>
</dbReference>
<dbReference type="GO" id="GO:0005737">
    <property type="term" value="C:cytoplasm"/>
    <property type="evidence" value="ECO:0007669"/>
    <property type="project" value="TreeGrafter"/>
</dbReference>
<dbReference type="Pfam" id="PF01556">
    <property type="entry name" value="DnaJ_C"/>
    <property type="match status" value="1"/>
</dbReference>
<dbReference type="SUPFAM" id="SSF49493">
    <property type="entry name" value="HSP40/DnaJ peptide-binding domain"/>
    <property type="match status" value="2"/>
</dbReference>
<dbReference type="InterPro" id="IPR008971">
    <property type="entry name" value="HSP40/DnaJ_pept-bd"/>
</dbReference>
<dbReference type="PROSITE" id="PS00636">
    <property type="entry name" value="DNAJ_1"/>
    <property type="match status" value="1"/>
</dbReference>
<dbReference type="PRINTS" id="PR00625">
    <property type="entry name" value="JDOMAIN"/>
</dbReference>
<dbReference type="PROSITE" id="PS50076">
    <property type="entry name" value="DNAJ_2"/>
    <property type="match status" value="1"/>
</dbReference>
<feature type="domain" description="J" evidence="2">
    <location>
        <begin position="5"/>
        <end position="69"/>
    </location>
</feature>
<dbReference type="CDD" id="cd10747">
    <property type="entry name" value="DnaJ_C"/>
    <property type="match status" value="1"/>
</dbReference>
<dbReference type="EMBL" id="PYMC01000004">
    <property type="protein sequence ID" value="PSW05794.1"/>
    <property type="molecule type" value="Genomic_DNA"/>
</dbReference>
<evidence type="ECO:0000313" key="3">
    <source>
        <dbReference type="EMBL" id="PSW05794.1"/>
    </source>
</evidence>
<dbReference type="OrthoDB" id="9779889at2"/>
<comment type="caution">
    <text evidence="3">The sequence shown here is derived from an EMBL/GenBank/DDBJ whole genome shotgun (WGS) entry which is preliminary data.</text>
</comment>
<dbReference type="Gene3D" id="1.10.287.110">
    <property type="entry name" value="DnaJ domain"/>
    <property type="match status" value="1"/>
</dbReference>
<evidence type="ECO:0000313" key="4">
    <source>
        <dbReference type="Proteomes" id="UP000240904"/>
    </source>
</evidence>
<dbReference type="InterPro" id="IPR002939">
    <property type="entry name" value="DnaJ_C"/>
</dbReference>
<evidence type="ECO:0000256" key="1">
    <source>
        <dbReference type="ARBA" id="ARBA00023186"/>
    </source>
</evidence>
<dbReference type="InterPro" id="IPR001623">
    <property type="entry name" value="DnaJ_domain"/>
</dbReference>
<dbReference type="AlphaFoldDB" id="A0A2T3N0L1"/>
<dbReference type="PANTHER" id="PTHR43096:SF52">
    <property type="entry name" value="DNAJ HOMOLOG 1, MITOCHONDRIAL-RELATED"/>
    <property type="match status" value="1"/>
</dbReference>
<name>A0A2T3N0L1_9GAMM</name>
<gene>
    <name evidence="3" type="ORF">C9I89_07530</name>
</gene>
<organism evidence="3 4">
    <name type="scientific">Photobacterium lipolyticum</name>
    <dbReference type="NCBI Taxonomy" id="266810"/>
    <lineage>
        <taxon>Bacteria</taxon>
        <taxon>Pseudomonadati</taxon>
        <taxon>Pseudomonadota</taxon>
        <taxon>Gammaproteobacteria</taxon>
        <taxon>Vibrionales</taxon>
        <taxon>Vibrionaceae</taxon>
        <taxon>Photobacterium</taxon>
    </lineage>
</organism>
<proteinExistence type="predicted"/>
<dbReference type="CDD" id="cd06257">
    <property type="entry name" value="DnaJ"/>
    <property type="match status" value="1"/>
</dbReference>
<dbReference type="GO" id="GO:0042026">
    <property type="term" value="P:protein refolding"/>
    <property type="evidence" value="ECO:0007669"/>
    <property type="project" value="TreeGrafter"/>
</dbReference>
<dbReference type="InterPro" id="IPR018253">
    <property type="entry name" value="DnaJ_domain_CS"/>
</dbReference>
<dbReference type="InterPro" id="IPR036869">
    <property type="entry name" value="J_dom_sf"/>
</dbReference>
<dbReference type="Gene3D" id="2.60.260.20">
    <property type="entry name" value="Urease metallochaperone UreE, N-terminal domain"/>
    <property type="match status" value="2"/>
</dbReference>